<proteinExistence type="predicted"/>
<evidence type="ECO:0000256" key="1">
    <source>
        <dbReference type="SAM" id="Phobius"/>
    </source>
</evidence>
<dbReference type="Proteomes" id="UP001396334">
    <property type="component" value="Unassembled WGS sequence"/>
</dbReference>
<name>A0ABR1Z7N8_9ROSI</name>
<keyword evidence="1" id="KW-1133">Transmembrane helix</keyword>
<feature type="transmembrane region" description="Helical" evidence="1">
    <location>
        <begin position="143"/>
        <end position="161"/>
    </location>
</feature>
<evidence type="ECO:0000313" key="3">
    <source>
        <dbReference type="Proteomes" id="UP001396334"/>
    </source>
</evidence>
<accession>A0ABR1Z7N8</accession>
<evidence type="ECO:0000313" key="2">
    <source>
        <dbReference type="EMBL" id="KAK8475825.1"/>
    </source>
</evidence>
<keyword evidence="1" id="KW-0812">Transmembrane</keyword>
<keyword evidence="3" id="KW-1185">Reference proteome</keyword>
<reference evidence="2 3" key="1">
    <citation type="journal article" date="2024" name="G3 (Bethesda)">
        <title>Genome assembly of Hibiscus sabdariffa L. provides insights into metabolisms of medicinal natural products.</title>
        <authorList>
            <person name="Kim T."/>
        </authorList>
    </citation>
    <scope>NUCLEOTIDE SEQUENCE [LARGE SCALE GENOMIC DNA]</scope>
    <source>
        <strain evidence="2">TK-2024</strain>
        <tissue evidence="2">Old leaves</tissue>
    </source>
</reference>
<sequence>MWSQTRASKWDIEIITSRPHQHKLFALVDLPLRFPTRTFWHRFSMIYWQNKTLKHHRKEEEEEERRWWWKAAELQRQNLVHGVEQVQITKVQEKPLEKEKKRKMKDLCYETNDVKKRADWAQYIYGEHERKPLKLIKKYRQTARCFCCKLFSWLYLLGITWAQPLDFFSSFLSCGFLKWLVFACPHSYKEGVEASTPAFRVNHEPQSQPVICAHACL</sequence>
<keyword evidence="1" id="KW-0472">Membrane</keyword>
<dbReference type="EMBL" id="JBBPBN010002493">
    <property type="protein sequence ID" value="KAK8475825.1"/>
    <property type="molecule type" value="Genomic_DNA"/>
</dbReference>
<comment type="caution">
    <text evidence="2">The sequence shown here is derived from an EMBL/GenBank/DDBJ whole genome shotgun (WGS) entry which is preliminary data.</text>
</comment>
<gene>
    <name evidence="2" type="ORF">V6N11_063401</name>
</gene>
<organism evidence="2 3">
    <name type="scientific">Hibiscus sabdariffa</name>
    <name type="common">roselle</name>
    <dbReference type="NCBI Taxonomy" id="183260"/>
    <lineage>
        <taxon>Eukaryota</taxon>
        <taxon>Viridiplantae</taxon>
        <taxon>Streptophyta</taxon>
        <taxon>Embryophyta</taxon>
        <taxon>Tracheophyta</taxon>
        <taxon>Spermatophyta</taxon>
        <taxon>Magnoliopsida</taxon>
        <taxon>eudicotyledons</taxon>
        <taxon>Gunneridae</taxon>
        <taxon>Pentapetalae</taxon>
        <taxon>rosids</taxon>
        <taxon>malvids</taxon>
        <taxon>Malvales</taxon>
        <taxon>Malvaceae</taxon>
        <taxon>Malvoideae</taxon>
        <taxon>Hibiscus</taxon>
    </lineage>
</organism>
<protein>
    <submittedName>
        <fullName evidence="2">Uncharacterized protein</fullName>
    </submittedName>
</protein>